<dbReference type="AlphaFoldDB" id="W0EBX7"/>
<dbReference type="InterPro" id="IPR017695">
    <property type="entry name" value="Se-dep_Mo_hydrolase_YqeB"/>
</dbReference>
<keyword evidence="2" id="KW-1185">Reference proteome</keyword>
<dbReference type="STRING" id="871968.DESME_08155"/>
<evidence type="ECO:0000313" key="2">
    <source>
        <dbReference type="Proteomes" id="UP000010847"/>
    </source>
</evidence>
<gene>
    <name evidence="1" type="ORF">DESME_08155</name>
</gene>
<protein>
    <submittedName>
        <fullName evidence="1">NADP-binding protein</fullName>
    </submittedName>
</protein>
<sequence length="275" mass="29814">MKDIRALEGSVVLVRGGGELASGVAWTLALSGFRVIITEVLHPLMVRWPVCFGTAMDEDAWEVEGISSRRVDSPNDFIALWNEGEIPVFVDPELTHLELIQPEIVVDGIMAKRNLGTRRNMASLTIGLGPGFTAQEDVDIVIETNRGHDLGRLIYAGTAQPNTGVPGLIGGYSTERVVYSPQAGVFHAKRSIGEFVKAGEVLGEIIEEDRNLKPVISSIDGVLRGLLRDGTFIPQGVKTGDVDPRAHKEYCWTISEKARTIGGAVLLAIIVHNRA</sequence>
<reference evidence="1 2" key="1">
    <citation type="submission" date="2013-12" db="EMBL/GenBank/DDBJ databases">
        <authorList>
            <consortium name="DOE Joint Genome Institute"/>
            <person name="Smidt H."/>
            <person name="Huntemann M."/>
            <person name="Han J."/>
            <person name="Chen A."/>
            <person name="Kyrpides N."/>
            <person name="Mavromatis K."/>
            <person name="Markowitz V."/>
            <person name="Palaniappan K."/>
            <person name="Ivanova N."/>
            <person name="Schaumberg A."/>
            <person name="Pati A."/>
            <person name="Liolios K."/>
            <person name="Nordberg H.P."/>
            <person name="Cantor M.N."/>
            <person name="Hua S.X."/>
            <person name="Woyke T."/>
        </authorList>
    </citation>
    <scope>NUCLEOTIDE SEQUENCE [LARGE SCALE GENOMIC DNA]</scope>
    <source>
        <strain evidence="2">DSM 15288</strain>
    </source>
</reference>
<proteinExistence type="predicted"/>
<dbReference type="eggNOG" id="COG3608">
    <property type="taxonomic scope" value="Bacteria"/>
</dbReference>
<dbReference type="RefSeq" id="WP_006717105.1">
    <property type="nucleotide sequence ID" value="NZ_CP007032.1"/>
</dbReference>
<dbReference type="Gene3D" id="3.40.630.10">
    <property type="entry name" value="Zn peptidases"/>
    <property type="match status" value="1"/>
</dbReference>
<dbReference type="HOGENOM" id="CLU_082089_1_0_9"/>
<dbReference type="NCBIfam" id="TIGR03309">
    <property type="entry name" value="matur_yqeB"/>
    <property type="match status" value="1"/>
</dbReference>
<dbReference type="KEGG" id="dmt:DESME_08155"/>
<organism evidence="1 2">
    <name type="scientific">Desulfitobacterium metallireducens DSM 15288</name>
    <dbReference type="NCBI Taxonomy" id="871968"/>
    <lineage>
        <taxon>Bacteria</taxon>
        <taxon>Bacillati</taxon>
        <taxon>Bacillota</taxon>
        <taxon>Clostridia</taxon>
        <taxon>Eubacteriales</taxon>
        <taxon>Desulfitobacteriaceae</taxon>
        <taxon>Desulfitobacterium</taxon>
    </lineage>
</organism>
<accession>W0EBX7</accession>
<dbReference type="EMBL" id="CP007032">
    <property type="protein sequence ID" value="AHF07043.1"/>
    <property type="molecule type" value="Genomic_DNA"/>
</dbReference>
<dbReference type="OrthoDB" id="9815497at2"/>
<name>W0EBX7_9FIRM</name>
<evidence type="ECO:0000313" key="1">
    <source>
        <dbReference type="EMBL" id="AHF07043.1"/>
    </source>
</evidence>
<dbReference type="Proteomes" id="UP000010847">
    <property type="component" value="Chromosome"/>
</dbReference>